<protein>
    <submittedName>
        <fullName evidence="1">Uncharacterized protein</fullName>
    </submittedName>
</protein>
<accession>A0A6J5VS36</accession>
<dbReference type="EMBL" id="CAEKKB010000008">
    <property type="protein sequence ID" value="CAB4321042.1"/>
    <property type="molecule type" value="Genomic_DNA"/>
</dbReference>
<evidence type="ECO:0000313" key="3">
    <source>
        <dbReference type="Proteomes" id="UP000507222"/>
    </source>
</evidence>
<evidence type="ECO:0000313" key="4">
    <source>
        <dbReference type="Proteomes" id="UP000507245"/>
    </source>
</evidence>
<dbReference type="Proteomes" id="UP000507222">
    <property type="component" value="Unassembled WGS sequence"/>
</dbReference>
<reference evidence="1 3" key="2">
    <citation type="submission" date="2020-05" db="EMBL/GenBank/DDBJ databases">
        <authorList>
            <person name="Campoy J."/>
            <person name="Schneeberger K."/>
            <person name="Spophaly S."/>
        </authorList>
    </citation>
    <scope>NUCLEOTIDE SEQUENCE [LARGE SCALE GENOMIC DNA]</scope>
    <source>
        <strain evidence="1">PruArmRojPasFocal</strain>
    </source>
</reference>
<proteinExistence type="predicted"/>
<reference evidence="4" key="1">
    <citation type="journal article" date="2020" name="Genome Biol.">
        <title>Gamete binning: chromosome-level and haplotype-resolved genome assembly enabled by high-throughput single-cell sequencing of gamete genomes.</title>
        <authorList>
            <person name="Campoy J.A."/>
            <person name="Sun H."/>
            <person name="Goel M."/>
            <person name="Jiao W.-B."/>
            <person name="Folz-Donahue K."/>
            <person name="Wang N."/>
            <person name="Rubio M."/>
            <person name="Liu C."/>
            <person name="Kukat C."/>
            <person name="Ruiz D."/>
            <person name="Huettel B."/>
            <person name="Schneeberger K."/>
        </authorList>
    </citation>
    <scope>NUCLEOTIDE SEQUENCE [LARGE SCALE GENOMIC DNA]</scope>
    <source>
        <strain evidence="4">cv. Rojo Pasion</strain>
    </source>
</reference>
<sequence length="63" mass="6835">MARSQAHQALGGDEYEGMRARIAGSTMESDVIGLVLDDPDGVVTGEDKIWSRLDEEEIAGKEE</sequence>
<organism evidence="1 3">
    <name type="scientific">Prunus armeniaca</name>
    <name type="common">Apricot</name>
    <name type="synonym">Armeniaca vulgaris</name>
    <dbReference type="NCBI Taxonomy" id="36596"/>
    <lineage>
        <taxon>Eukaryota</taxon>
        <taxon>Viridiplantae</taxon>
        <taxon>Streptophyta</taxon>
        <taxon>Embryophyta</taxon>
        <taxon>Tracheophyta</taxon>
        <taxon>Spermatophyta</taxon>
        <taxon>Magnoliopsida</taxon>
        <taxon>eudicotyledons</taxon>
        <taxon>Gunneridae</taxon>
        <taxon>Pentapetalae</taxon>
        <taxon>rosids</taxon>
        <taxon>fabids</taxon>
        <taxon>Rosales</taxon>
        <taxon>Rosaceae</taxon>
        <taxon>Amygdaloideae</taxon>
        <taxon>Amygdaleae</taxon>
        <taxon>Prunus</taxon>
    </lineage>
</organism>
<evidence type="ECO:0000313" key="2">
    <source>
        <dbReference type="EMBL" id="CAB4321042.1"/>
    </source>
</evidence>
<name>A0A6J5VS36_PRUAR</name>
<keyword evidence="4" id="KW-1185">Reference proteome</keyword>
<dbReference type="EMBL" id="CAEKDK010000008">
    <property type="protein sequence ID" value="CAB4290722.1"/>
    <property type="molecule type" value="Genomic_DNA"/>
</dbReference>
<dbReference type="AlphaFoldDB" id="A0A6J5VS36"/>
<evidence type="ECO:0000313" key="1">
    <source>
        <dbReference type="EMBL" id="CAB4290722.1"/>
    </source>
</evidence>
<dbReference type="Proteomes" id="UP000507245">
    <property type="component" value="Unassembled WGS sequence"/>
</dbReference>
<gene>
    <name evidence="1" type="ORF">CURHAP_LOCUS50836</name>
    <name evidence="2" type="ORF">ORAREDHAP_LOCUS50105</name>
</gene>